<keyword evidence="10 13" id="KW-1133">Transmembrane helix</keyword>
<sequence>MSDAPVPPPAAASKPRSDFNNWISAIGAVLSLGSLFSFALLTWMDLTGSNQNPYLGIFSYIVAPGFLIAGIALTFFGAWAQRRWAAKHAATKPDKWRLDFSNAAQRRLLVLFGAGGVVFLLLSAFGSYQSYHYAESNQFCGQVCHTAMNPEFQTYQRGAHARVDCVQCHVGSGATAFIQAKLNGTRQLIGYTLDNYQRPIPTPVHNLRPARETCEQCHWPEKFHGNVELVYDHYLSNRKNDTHTIRMLMHVNAGRPGSPIGGIHWHVSPDNVVEYYAVDTKRQDIVWMRVTDKKAGTVKIFRNEEFKGEPPADLVRAMDCMDCHNRPAHVFPTANETVEHAMALGKVSTKLPNIKRSAVQAMMQEEITTSAEAPAKIAEFLQAKYKDHADLPGTIAAVQEIYATTIFPERKADWRVYPNNIGHKDWVGCFRCHDDKHKTEKGETVRASDCTSCHTIIAQGKGEELASISPTGLEFVHPNGEYDEELTCADCHNGGIQGK</sequence>
<keyword evidence="7 13" id="KW-0812">Transmembrane</keyword>
<feature type="transmembrane region" description="Helical" evidence="13">
    <location>
        <begin position="55"/>
        <end position="79"/>
    </location>
</feature>
<dbReference type="Gene3D" id="1.10.3820.10">
    <property type="entry name" value="Di-heme elbow motif domain"/>
    <property type="match status" value="1"/>
</dbReference>
<dbReference type="SUPFAM" id="SSF48695">
    <property type="entry name" value="Multiheme cytochromes"/>
    <property type="match status" value="1"/>
</dbReference>
<dbReference type="InterPro" id="IPR005126">
    <property type="entry name" value="NapC/NirT_cyt_c_N"/>
</dbReference>
<dbReference type="Pfam" id="PF03264">
    <property type="entry name" value="Cytochrom_NNT"/>
    <property type="match status" value="1"/>
</dbReference>
<dbReference type="GO" id="GO:0046872">
    <property type="term" value="F:metal ion binding"/>
    <property type="evidence" value="ECO:0007669"/>
    <property type="project" value="UniProtKB-KW"/>
</dbReference>
<evidence type="ECO:0000256" key="6">
    <source>
        <dbReference type="ARBA" id="ARBA00022617"/>
    </source>
</evidence>
<dbReference type="PANTHER" id="PTHR30333">
    <property type="entry name" value="CYTOCHROME C-TYPE PROTEIN"/>
    <property type="match status" value="1"/>
</dbReference>
<evidence type="ECO:0000256" key="5">
    <source>
        <dbReference type="ARBA" id="ARBA00022475"/>
    </source>
</evidence>
<dbReference type="GO" id="GO:0009061">
    <property type="term" value="P:anaerobic respiration"/>
    <property type="evidence" value="ECO:0007669"/>
    <property type="project" value="TreeGrafter"/>
</dbReference>
<dbReference type="Pfam" id="PF14537">
    <property type="entry name" value="Cytochrom_c3_2"/>
    <property type="match status" value="1"/>
</dbReference>
<keyword evidence="8" id="KW-0479">Metal-binding</keyword>
<evidence type="ECO:0000256" key="4">
    <source>
        <dbReference type="ARBA" id="ARBA00022448"/>
    </source>
</evidence>
<evidence type="ECO:0000313" key="17">
    <source>
        <dbReference type="Proteomes" id="UP000095228"/>
    </source>
</evidence>
<feature type="transmembrane region" description="Helical" evidence="13">
    <location>
        <begin position="22"/>
        <end position="43"/>
    </location>
</feature>
<dbReference type="OrthoDB" id="9791652at2"/>
<accession>A0A1D8AZE5</accession>
<dbReference type="PANTHER" id="PTHR30333:SF1">
    <property type="entry name" value="CYTOCHROME C-TYPE PROTEIN NAPC"/>
    <property type="match status" value="1"/>
</dbReference>
<feature type="transmembrane region" description="Helical" evidence="13">
    <location>
        <begin position="108"/>
        <end position="128"/>
    </location>
</feature>
<dbReference type="Gene3D" id="1.10.1130.10">
    <property type="entry name" value="Flavocytochrome C3, Chain A"/>
    <property type="match status" value="1"/>
</dbReference>
<comment type="similarity">
    <text evidence="3">Belongs to the NapC/NirT/NrfH family.</text>
</comment>
<evidence type="ECO:0000256" key="2">
    <source>
        <dbReference type="ARBA" id="ARBA00004236"/>
    </source>
</evidence>
<dbReference type="STRING" id="1838286.Verru16b_03344"/>
<dbReference type="RefSeq" id="WP_069963321.1">
    <property type="nucleotide sequence ID" value="NZ_CP016094.1"/>
</dbReference>
<comment type="subcellular location">
    <subcellularLocation>
        <location evidence="2">Cell membrane</location>
    </subcellularLocation>
</comment>
<dbReference type="InterPro" id="IPR036280">
    <property type="entry name" value="Multihaem_cyt_sf"/>
</dbReference>
<reference evidence="16 17" key="1">
    <citation type="submission" date="2016-06" db="EMBL/GenBank/DDBJ databases">
        <title>Three novel species with peptidoglycan cell walls form the new genus Lacunisphaera gen. nov. in the family Opitutaceae of the verrucomicrobial subdivision 4.</title>
        <authorList>
            <person name="Rast P."/>
            <person name="Gloeckner I."/>
            <person name="Jogler M."/>
            <person name="Boedeker C."/>
            <person name="Jeske O."/>
            <person name="Wiegand S."/>
            <person name="Reinhardt R."/>
            <person name="Schumann P."/>
            <person name="Rohde M."/>
            <person name="Spring S."/>
            <person name="Gloeckner F.O."/>
            <person name="Jogler C."/>
        </authorList>
    </citation>
    <scope>NUCLEOTIDE SEQUENCE [LARGE SCALE GENOMIC DNA]</scope>
    <source>
        <strain evidence="16 17">IG16b</strain>
    </source>
</reference>
<organism evidence="16 17">
    <name type="scientific">Lacunisphaera limnophila</name>
    <dbReference type="NCBI Taxonomy" id="1838286"/>
    <lineage>
        <taxon>Bacteria</taxon>
        <taxon>Pseudomonadati</taxon>
        <taxon>Verrucomicrobiota</taxon>
        <taxon>Opitutia</taxon>
        <taxon>Opitutales</taxon>
        <taxon>Opitutaceae</taxon>
        <taxon>Lacunisphaera</taxon>
    </lineage>
</organism>
<keyword evidence="12 13" id="KW-0472">Membrane</keyword>
<keyword evidence="9" id="KW-0249">Electron transport</keyword>
<evidence type="ECO:0000313" key="16">
    <source>
        <dbReference type="EMBL" id="AOS46245.1"/>
    </source>
</evidence>
<name>A0A1D8AZE5_9BACT</name>
<proteinExistence type="inferred from homology"/>
<evidence type="ECO:0000256" key="8">
    <source>
        <dbReference type="ARBA" id="ARBA00022723"/>
    </source>
</evidence>
<evidence type="ECO:0000256" key="3">
    <source>
        <dbReference type="ARBA" id="ARBA00007395"/>
    </source>
</evidence>
<dbReference type="PATRIC" id="fig|1838286.3.peg.3384"/>
<dbReference type="EMBL" id="CP016094">
    <property type="protein sequence ID" value="AOS46245.1"/>
    <property type="molecule type" value="Genomic_DNA"/>
</dbReference>
<comment type="cofactor">
    <cofactor evidence="1">
        <name>heme c</name>
        <dbReference type="ChEBI" id="CHEBI:61717"/>
    </cofactor>
</comment>
<gene>
    <name evidence="16" type="primary">nrfH_2</name>
    <name evidence="16" type="ORF">Verru16b_03344</name>
</gene>
<evidence type="ECO:0000256" key="1">
    <source>
        <dbReference type="ARBA" id="ARBA00001926"/>
    </source>
</evidence>
<evidence type="ECO:0000256" key="7">
    <source>
        <dbReference type="ARBA" id="ARBA00022692"/>
    </source>
</evidence>
<keyword evidence="11" id="KW-0408">Iron</keyword>
<evidence type="ECO:0000256" key="9">
    <source>
        <dbReference type="ARBA" id="ARBA00022982"/>
    </source>
</evidence>
<dbReference type="InterPro" id="IPR012286">
    <property type="entry name" value="Tetrahaem_cytochrome"/>
</dbReference>
<dbReference type="Proteomes" id="UP000095228">
    <property type="component" value="Chromosome"/>
</dbReference>
<dbReference type="KEGG" id="obg:Verru16b_03344"/>
<evidence type="ECO:0000259" key="15">
    <source>
        <dbReference type="Pfam" id="PF14537"/>
    </source>
</evidence>
<evidence type="ECO:0000259" key="14">
    <source>
        <dbReference type="Pfam" id="PF03264"/>
    </source>
</evidence>
<feature type="domain" description="Tetrahaem cytochrome" evidence="15">
    <location>
        <begin position="427"/>
        <end position="494"/>
    </location>
</feature>
<evidence type="ECO:0000256" key="10">
    <source>
        <dbReference type="ARBA" id="ARBA00022989"/>
    </source>
</evidence>
<keyword evidence="5" id="KW-1003">Cell membrane</keyword>
<dbReference type="GO" id="GO:0009055">
    <property type="term" value="F:electron transfer activity"/>
    <property type="evidence" value="ECO:0007669"/>
    <property type="project" value="TreeGrafter"/>
</dbReference>
<evidence type="ECO:0000256" key="13">
    <source>
        <dbReference type="SAM" id="Phobius"/>
    </source>
</evidence>
<evidence type="ECO:0000256" key="12">
    <source>
        <dbReference type="ARBA" id="ARBA00023136"/>
    </source>
</evidence>
<dbReference type="InterPro" id="IPR051174">
    <property type="entry name" value="Cytochrome_c-type_ET"/>
</dbReference>
<keyword evidence="17" id="KW-1185">Reference proteome</keyword>
<dbReference type="GO" id="GO:0005886">
    <property type="term" value="C:plasma membrane"/>
    <property type="evidence" value="ECO:0007669"/>
    <property type="project" value="UniProtKB-SubCell"/>
</dbReference>
<keyword evidence="4" id="KW-0813">Transport</keyword>
<dbReference type="AlphaFoldDB" id="A0A1D8AZE5"/>
<evidence type="ECO:0000256" key="11">
    <source>
        <dbReference type="ARBA" id="ARBA00023004"/>
    </source>
</evidence>
<keyword evidence="6" id="KW-0349">Heme</keyword>
<protein>
    <submittedName>
        <fullName evidence="16">Cytochrome c-type protein NrfH</fullName>
    </submittedName>
</protein>
<dbReference type="InterPro" id="IPR038266">
    <property type="entry name" value="NapC/NirT_cytc_sf"/>
</dbReference>
<feature type="domain" description="NapC/NirT cytochrome c N-terminal" evidence="14">
    <location>
        <begin position="109"/>
        <end position="196"/>
    </location>
</feature>